<dbReference type="InterPro" id="IPR036942">
    <property type="entry name" value="Beta-barrel_TonB_sf"/>
</dbReference>
<feature type="domain" description="TonB-dependent receptor plug" evidence="12">
    <location>
        <begin position="111"/>
        <end position="216"/>
    </location>
</feature>
<keyword evidence="3 8" id="KW-1134">Transmembrane beta strand</keyword>
<keyword evidence="7 8" id="KW-0998">Cell outer membrane</keyword>
<dbReference type="InterPro" id="IPR000531">
    <property type="entry name" value="Beta-barrel_TonB"/>
</dbReference>
<dbReference type="NCBIfam" id="TIGR04056">
    <property type="entry name" value="OMP_RagA_SusC"/>
    <property type="match status" value="1"/>
</dbReference>
<dbReference type="RefSeq" id="WP_116495863.1">
    <property type="nucleotide sequence ID" value="NZ_QENZ01000003.1"/>
</dbReference>
<dbReference type="InterPro" id="IPR023996">
    <property type="entry name" value="TonB-dep_OMP_SusC/RagA"/>
</dbReference>
<dbReference type="Proteomes" id="UP000251835">
    <property type="component" value="Unassembled WGS sequence"/>
</dbReference>
<dbReference type="PROSITE" id="PS52016">
    <property type="entry name" value="TONB_DEPENDENT_REC_3"/>
    <property type="match status" value="1"/>
</dbReference>
<evidence type="ECO:0000256" key="5">
    <source>
        <dbReference type="ARBA" id="ARBA00023077"/>
    </source>
</evidence>
<keyword evidence="2 8" id="KW-0813">Transport</keyword>
<dbReference type="Gene3D" id="2.40.170.20">
    <property type="entry name" value="TonB-dependent receptor, beta-barrel domain"/>
    <property type="match status" value="1"/>
</dbReference>
<dbReference type="AlphaFoldDB" id="A0A7L4UTA8"/>
<evidence type="ECO:0000256" key="3">
    <source>
        <dbReference type="ARBA" id="ARBA00022452"/>
    </source>
</evidence>
<feature type="chain" id="PRO_5029686558" evidence="10">
    <location>
        <begin position="20"/>
        <end position="1006"/>
    </location>
</feature>
<evidence type="ECO:0000256" key="9">
    <source>
        <dbReference type="RuleBase" id="RU003357"/>
    </source>
</evidence>
<comment type="subcellular location">
    <subcellularLocation>
        <location evidence="1 8">Cell outer membrane</location>
        <topology evidence="1 8">Multi-pass membrane protein</topology>
    </subcellularLocation>
</comment>
<evidence type="ECO:0000259" key="12">
    <source>
        <dbReference type="Pfam" id="PF07715"/>
    </source>
</evidence>
<evidence type="ECO:0000256" key="4">
    <source>
        <dbReference type="ARBA" id="ARBA00022692"/>
    </source>
</evidence>
<keyword evidence="5 9" id="KW-0798">TonB box</keyword>
<evidence type="ECO:0000256" key="6">
    <source>
        <dbReference type="ARBA" id="ARBA00023136"/>
    </source>
</evidence>
<dbReference type="EMBL" id="QENZ01000003">
    <property type="protein sequence ID" value="PVX52324.1"/>
    <property type="molecule type" value="Genomic_DNA"/>
</dbReference>
<evidence type="ECO:0000313" key="14">
    <source>
        <dbReference type="Proteomes" id="UP000251835"/>
    </source>
</evidence>
<feature type="domain" description="TonB-dependent receptor-like beta-barrel" evidence="11">
    <location>
        <begin position="427"/>
        <end position="964"/>
    </location>
</feature>
<sequence length="1006" mass="111360">MKKLILFVAILLLTTISFAQTVVKGRVVDAQGESIPGVSVLEQGTTNGVTTNIDGTFSLTVKKDAKLIFSFVGMKELVVSVDGRNWLDVTLEESVAALDEIVVVGYGVQRKSDVTGSIASVKSEELEKISGASAVQALQGQVAGVQITSATGSPGSAATVLIRGRGTVGDSSPLYVIDGLAVGDISFLNTKDIQSIEVLKDASATAIYGARGANGVVLITTKQGKAGEMQVTYDGYYGVQSVWNEPDLLDAQEWIDVQNQARANAGEANLDLKPGADNPNHTTDWFDEITRNAIVQDHNIRISGGGENLKATLSGNLYDQEGLIEGSDYTRYSLRINSEAKLSNYVTVGENLSITQSKRHSILEGNYFNGIVNAALKLDPITPVKNADDEYMSSPYTDVMNPVAHIENTNDERKYQRLVGNIYADVKLLPNLVYHSSYGMDINDVDFYDFNPTYFYAIDEKNEVNSVTRSHTKTTLWNWINTLTYMFEVDKHSFTLMGGMEATESDTEWFSASKNNVPSNEDYLRFLSAALGDENGMGTASGSLSEWSMLSYFGRLNYNYDNKYYLTANLRHDGSSKFGKDKRWGTFPSVALKWKISNETFFQPMAENGTWTSAALRAGWGQVGNDKISLYQYTTAVSNNKQYGYVFGKDQRLYYGATIEGIGNPSIHWETVESTNIGLDLAFLNNRLGVTFDWFNKKTKEMLLREPIPDFVGYTSSPYSNVGDVENRGWELSLNYKGSPTDDLSYNLGINLGRAKTEVLDLGEVDFLSAGFVRIDNATRTEVGNEIGAFYGYVTDGIFQTQAEIDSHATQSGAQPGDIRFKDLNDDGKIDAEDRTFIGSPYPDLTYGFNLGINYKDFDFSMFWQGVYGNDLFNFMIFETMNPGKTTNKYTDILDSWNGPGTSNSVPRLSTQDTNDNLRVSDRYIEDGSYLRLRNIQLGYSLPVEVTDKLRVNRVRLYVAAQNLFTITDYSGLDPEIGRYDSLSIGIDEGIFPHARTWMIGANITF</sequence>
<dbReference type="Pfam" id="PF13715">
    <property type="entry name" value="CarbopepD_reg_2"/>
    <property type="match status" value="1"/>
</dbReference>
<dbReference type="OrthoDB" id="1109428at2"/>
<dbReference type="Pfam" id="PF07715">
    <property type="entry name" value="Plug"/>
    <property type="match status" value="1"/>
</dbReference>
<dbReference type="Gene3D" id="2.60.40.1120">
    <property type="entry name" value="Carboxypeptidase-like, regulatory domain"/>
    <property type="match status" value="1"/>
</dbReference>
<feature type="signal peptide" evidence="10">
    <location>
        <begin position="1"/>
        <end position="19"/>
    </location>
</feature>
<evidence type="ECO:0000256" key="8">
    <source>
        <dbReference type="PROSITE-ProRule" id="PRU01360"/>
    </source>
</evidence>
<comment type="caution">
    <text evidence="13">The sequence shown here is derived from an EMBL/GenBank/DDBJ whole genome shotgun (WGS) entry which is preliminary data.</text>
</comment>
<keyword evidence="14" id="KW-1185">Reference proteome</keyword>
<protein>
    <submittedName>
        <fullName evidence="13">TonB-linked SusC/RagA family outer membrane protein</fullName>
    </submittedName>
</protein>
<dbReference type="NCBIfam" id="TIGR04057">
    <property type="entry name" value="SusC_RagA_signa"/>
    <property type="match status" value="1"/>
</dbReference>
<organism evidence="13 14">
    <name type="scientific">Balneicella halophila</name>
    <dbReference type="NCBI Taxonomy" id="1537566"/>
    <lineage>
        <taxon>Bacteria</taxon>
        <taxon>Pseudomonadati</taxon>
        <taxon>Bacteroidota</taxon>
        <taxon>Bacteroidia</taxon>
        <taxon>Bacteroidales</taxon>
        <taxon>Balneicellaceae</taxon>
        <taxon>Balneicella</taxon>
    </lineage>
</organism>
<proteinExistence type="inferred from homology"/>
<keyword evidence="10" id="KW-0732">Signal</keyword>
<comment type="similarity">
    <text evidence="8 9">Belongs to the TonB-dependent receptor family.</text>
</comment>
<keyword evidence="4 8" id="KW-0812">Transmembrane</keyword>
<keyword evidence="6 8" id="KW-0472">Membrane</keyword>
<dbReference type="SUPFAM" id="SSF56935">
    <property type="entry name" value="Porins"/>
    <property type="match status" value="1"/>
</dbReference>
<dbReference type="Gene3D" id="2.170.130.10">
    <property type="entry name" value="TonB-dependent receptor, plug domain"/>
    <property type="match status" value="1"/>
</dbReference>
<accession>A0A7L4UTA8</accession>
<evidence type="ECO:0000256" key="10">
    <source>
        <dbReference type="SAM" id="SignalP"/>
    </source>
</evidence>
<dbReference type="InterPro" id="IPR012910">
    <property type="entry name" value="Plug_dom"/>
</dbReference>
<evidence type="ECO:0000313" key="13">
    <source>
        <dbReference type="EMBL" id="PVX52324.1"/>
    </source>
</evidence>
<dbReference type="GO" id="GO:0009279">
    <property type="term" value="C:cell outer membrane"/>
    <property type="evidence" value="ECO:0007669"/>
    <property type="project" value="UniProtKB-SubCell"/>
</dbReference>
<dbReference type="Pfam" id="PF00593">
    <property type="entry name" value="TonB_dep_Rec_b-barrel"/>
    <property type="match status" value="1"/>
</dbReference>
<evidence type="ECO:0000256" key="1">
    <source>
        <dbReference type="ARBA" id="ARBA00004571"/>
    </source>
</evidence>
<reference evidence="13 14" key="1">
    <citation type="submission" date="2018-05" db="EMBL/GenBank/DDBJ databases">
        <title>Genomic Encyclopedia of Type Strains, Phase IV (KMG-IV): sequencing the most valuable type-strain genomes for metagenomic binning, comparative biology and taxonomic classification.</title>
        <authorList>
            <person name="Goeker M."/>
        </authorList>
    </citation>
    <scope>NUCLEOTIDE SEQUENCE [LARGE SCALE GENOMIC DNA]</scope>
    <source>
        <strain evidence="13 14">DSM 28579</strain>
    </source>
</reference>
<dbReference type="InterPro" id="IPR008969">
    <property type="entry name" value="CarboxyPept-like_regulatory"/>
</dbReference>
<name>A0A7L4UTA8_BALHA</name>
<evidence type="ECO:0000256" key="2">
    <source>
        <dbReference type="ARBA" id="ARBA00022448"/>
    </source>
</evidence>
<dbReference type="InterPro" id="IPR037066">
    <property type="entry name" value="Plug_dom_sf"/>
</dbReference>
<gene>
    <name evidence="13" type="ORF">C7377_0638</name>
</gene>
<dbReference type="InterPro" id="IPR039426">
    <property type="entry name" value="TonB-dep_rcpt-like"/>
</dbReference>
<dbReference type="InterPro" id="IPR023997">
    <property type="entry name" value="TonB-dep_OMP_SusC/RagA_CS"/>
</dbReference>
<evidence type="ECO:0000259" key="11">
    <source>
        <dbReference type="Pfam" id="PF00593"/>
    </source>
</evidence>
<dbReference type="SUPFAM" id="SSF49464">
    <property type="entry name" value="Carboxypeptidase regulatory domain-like"/>
    <property type="match status" value="1"/>
</dbReference>
<evidence type="ECO:0000256" key="7">
    <source>
        <dbReference type="ARBA" id="ARBA00023237"/>
    </source>
</evidence>